<accession>U5DC78</accession>
<dbReference type="InterPro" id="IPR039657">
    <property type="entry name" value="Dimethylallyltransferase"/>
</dbReference>
<evidence type="ECO:0000256" key="2">
    <source>
        <dbReference type="ARBA" id="ARBA00022679"/>
    </source>
</evidence>
<dbReference type="AlphaFoldDB" id="U5DC78"/>
<sequence length="124" mass="13698">MDCCFYALSCPRIAGPLKFQKRRWDYGYGKTIGLTSVRCFYSYAKNGKKCVIFISGPIGAGKTKLALELGKELNGQIISADSVQVYRGLDVGSATPSPSNRNEVPHHMLHILDPSEDYSVGQFF</sequence>
<evidence type="ECO:0000256" key="5">
    <source>
        <dbReference type="ARBA" id="ARBA00022840"/>
    </source>
</evidence>
<dbReference type="GO" id="GO:0005524">
    <property type="term" value="F:ATP binding"/>
    <property type="evidence" value="ECO:0007669"/>
    <property type="project" value="UniProtKB-KW"/>
</dbReference>
<dbReference type="eggNOG" id="KOG1384">
    <property type="taxonomic scope" value="Eukaryota"/>
</dbReference>
<dbReference type="PANTHER" id="PTHR11088">
    <property type="entry name" value="TRNA DIMETHYLALLYLTRANSFERASE"/>
    <property type="match status" value="1"/>
</dbReference>
<name>U5DC78_AMBTC</name>
<evidence type="ECO:0000313" key="6">
    <source>
        <dbReference type="EMBL" id="ERN20129.1"/>
    </source>
</evidence>
<dbReference type="EMBL" id="KI392060">
    <property type="protein sequence ID" value="ERN20129.1"/>
    <property type="molecule type" value="Genomic_DNA"/>
</dbReference>
<evidence type="ECO:0000313" key="7">
    <source>
        <dbReference type="Proteomes" id="UP000017836"/>
    </source>
</evidence>
<protein>
    <submittedName>
        <fullName evidence="6">Uncharacterized protein</fullName>
    </submittedName>
</protein>
<keyword evidence="4" id="KW-0547">Nucleotide-binding</keyword>
<dbReference type="HOGENOM" id="CLU_2006986_0_0_1"/>
<dbReference type="STRING" id="13333.U5DC78"/>
<keyword evidence="7" id="KW-1185">Reference proteome</keyword>
<evidence type="ECO:0000256" key="3">
    <source>
        <dbReference type="ARBA" id="ARBA00022712"/>
    </source>
</evidence>
<dbReference type="GO" id="GO:0009691">
    <property type="term" value="P:cytokinin biosynthetic process"/>
    <property type="evidence" value="ECO:0007669"/>
    <property type="project" value="UniProtKB-KW"/>
</dbReference>
<reference evidence="7" key="1">
    <citation type="journal article" date="2013" name="Science">
        <title>The Amborella genome and the evolution of flowering plants.</title>
        <authorList>
            <consortium name="Amborella Genome Project"/>
        </authorList>
    </citation>
    <scope>NUCLEOTIDE SEQUENCE [LARGE SCALE GENOMIC DNA]</scope>
</reference>
<gene>
    <name evidence="6" type="ORF">AMTR_s00066p00067810</name>
</gene>
<dbReference type="GO" id="GO:0016740">
    <property type="term" value="F:transferase activity"/>
    <property type="evidence" value="ECO:0007669"/>
    <property type="project" value="UniProtKB-KW"/>
</dbReference>
<dbReference type="Gramene" id="ERN20129">
    <property type="protein sequence ID" value="ERN20129"/>
    <property type="gene ID" value="AMTR_s00066p00067810"/>
</dbReference>
<dbReference type="Pfam" id="PF01715">
    <property type="entry name" value="IPPT"/>
    <property type="match status" value="1"/>
</dbReference>
<comment type="similarity">
    <text evidence="1">Belongs to the IPP transferase family.</text>
</comment>
<keyword evidence="3" id="KW-0203">Cytokinin biosynthesis</keyword>
<organism evidence="6 7">
    <name type="scientific">Amborella trichopoda</name>
    <dbReference type="NCBI Taxonomy" id="13333"/>
    <lineage>
        <taxon>Eukaryota</taxon>
        <taxon>Viridiplantae</taxon>
        <taxon>Streptophyta</taxon>
        <taxon>Embryophyta</taxon>
        <taxon>Tracheophyta</taxon>
        <taxon>Spermatophyta</taxon>
        <taxon>Magnoliopsida</taxon>
        <taxon>Amborellales</taxon>
        <taxon>Amborellaceae</taxon>
        <taxon>Amborella</taxon>
    </lineage>
</organism>
<dbReference type="Gene3D" id="3.40.50.300">
    <property type="entry name" value="P-loop containing nucleotide triphosphate hydrolases"/>
    <property type="match status" value="1"/>
</dbReference>
<keyword evidence="5" id="KW-0067">ATP-binding</keyword>
<dbReference type="Proteomes" id="UP000017836">
    <property type="component" value="Unassembled WGS sequence"/>
</dbReference>
<dbReference type="InterPro" id="IPR027417">
    <property type="entry name" value="P-loop_NTPase"/>
</dbReference>
<evidence type="ECO:0000256" key="1">
    <source>
        <dbReference type="ARBA" id="ARBA00005842"/>
    </source>
</evidence>
<proteinExistence type="inferred from homology"/>
<dbReference type="PANTHER" id="PTHR11088:SF60">
    <property type="entry name" value="TRNA DIMETHYLALLYLTRANSFERASE"/>
    <property type="match status" value="1"/>
</dbReference>
<dbReference type="SUPFAM" id="SSF52540">
    <property type="entry name" value="P-loop containing nucleoside triphosphate hydrolases"/>
    <property type="match status" value="1"/>
</dbReference>
<evidence type="ECO:0000256" key="4">
    <source>
        <dbReference type="ARBA" id="ARBA00022741"/>
    </source>
</evidence>
<keyword evidence="2" id="KW-0808">Transferase</keyword>